<sequence>MSRELIHKINDTSERLDEALMQGELLHDALVMLCREYPHLSYGADKITDIIRDVDSQLRAIADEVRTVPDETPVVKKYREYMSAYAIFESAAGSGQDDLPHYDTLRQIEIELHALPSLTAQDMAIKMEVGHSFGGHTCLDYDGEAWAEARALVADIALGDTAAKIKDAA</sequence>
<organism evidence="1 2">
    <name type="scientific">Paracoccus alkanivorans</name>
    <dbReference type="NCBI Taxonomy" id="2116655"/>
    <lineage>
        <taxon>Bacteria</taxon>
        <taxon>Pseudomonadati</taxon>
        <taxon>Pseudomonadota</taxon>
        <taxon>Alphaproteobacteria</taxon>
        <taxon>Rhodobacterales</taxon>
        <taxon>Paracoccaceae</taxon>
        <taxon>Paracoccus</taxon>
    </lineage>
</organism>
<evidence type="ECO:0000313" key="1">
    <source>
        <dbReference type="EMBL" id="RMC35347.1"/>
    </source>
</evidence>
<dbReference type="OrthoDB" id="7779155at2"/>
<name>A0A3M0MVJ9_9RHOB</name>
<accession>A0A3M0MVJ9</accession>
<proteinExistence type="predicted"/>
<evidence type="ECO:0000313" key="2">
    <source>
        <dbReference type="Proteomes" id="UP000273516"/>
    </source>
</evidence>
<comment type="caution">
    <text evidence="1">The sequence shown here is derived from an EMBL/GenBank/DDBJ whole genome shotgun (WGS) entry which is preliminary data.</text>
</comment>
<protein>
    <submittedName>
        <fullName evidence="1">Uncharacterized protein</fullName>
    </submittedName>
</protein>
<dbReference type="AlphaFoldDB" id="A0A3M0MVJ9"/>
<keyword evidence="2" id="KW-1185">Reference proteome</keyword>
<dbReference type="RefSeq" id="WP_122111973.1">
    <property type="nucleotide sequence ID" value="NZ_QOKZ01000003.1"/>
</dbReference>
<dbReference type="Proteomes" id="UP000273516">
    <property type="component" value="Unassembled WGS sequence"/>
</dbReference>
<gene>
    <name evidence="1" type="ORF">C9E81_08885</name>
</gene>
<dbReference type="EMBL" id="QOKZ01000003">
    <property type="protein sequence ID" value="RMC35347.1"/>
    <property type="molecule type" value="Genomic_DNA"/>
</dbReference>
<reference evidence="1 2" key="1">
    <citation type="submission" date="2018-07" db="EMBL/GenBank/DDBJ databases">
        <authorList>
            <person name="Zhang Y."/>
            <person name="Wang L."/>
            <person name="Ma S."/>
        </authorList>
    </citation>
    <scope>NUCLEOTIDE SEQUENCE [LARGE SCALE GENOMIC DNA]</scope>
    <source>
        <strain evidence="1 2">4-2</strain>
    </source>
</reference>